<proteinExistence type="predicted"/>
<evidence type="ECO:0000313" key="1">
    <source>
        <dbReference type="EMBL" id="CAJ1392453.1"/>
    </source>
</evidence>
<dbReference type="Proteomes" id="UP001178507">
    <property type="component" value="Unassembled WGS sequence"/>
</dbReference>
<name>A0AA36N4S8_9DINO</name>
<organism evidence="1 2">
    <name type="scientific">Effrenium voratum</name>
    <dbReference type="NCBI Taxonomy" id="2562239"/>
    <lineage>
        <taxon>Eukaryota</taxon>
        <taxon>Sar</taxon>
        <taxon>Alveolata</taxon>
        <taxon>Dinophyceae</taxon>
        <taxon>Suessiales</taxon>
        <taxon>Symbiodiniaceae</taxon>
        <taxon>Effrenium</taxon>
    </lineage>
</organism>
<evidence type="ECO:0000313" key="2">
    <source>
        <dbReference type="Proteomes" id="UP001178507"/>
    </source>
</evidence>
<protein>
    <submittedName>
        <fullName evidence="1">Uncharacterized protein</fullName>
    </submittedName>
</protein>
<dbReference type="EMBL" id="CAUJNA010002336">
    <property type="protein sequence ID" value="CAJ1392453.1"/>
    <property type="molecule type" value="Genomic_DNA"/>
</dbReference>
<keyword evidence="2" id="KW-1185">Reference proteome</keyword>
<dbReference type="AlphaFoldDB" id="A0AA36N4S8"/>
<sequence>MAQEGLHICGRWTGKEKTISISLQGDQLRLQIGASPFLQVAPVSSEEAWPKRWSVVNQANAKEEPFQLELGSAESATMWLRHGASSEELTRAGAPARRG</sequence>
<accession>A0AA36N4S8</accession>
<reference evidence="1" key="1">
    <citation type="submission" date="2023-08" db="EMBL/GenBank/DDBJ databases">
        <authorList>
            <person name="Chen Y."/>
            <person name="Shah S."/>
            <person name="Dougan E. K."/>
            <person name="Thang M."/>
            <person name="Chan C."/>
        </authorList>
    </citation>
    <scope>NUCLEOTIDE SEQUENCE</scope>
</reference>
<comment type="caution">
    <text evidence="1">The sequence shown here is derived from an EMBL/GenBank/DDBJ whole genome shotgun (WGS) entry which is preliminary data.</text>
</comment>
<gene>
    <name evidence="1" type="ORF">EVOR1521_LOCUS17544</name>
</gene>